<reference evidence="1" key="1">
    <citation type="submission" date="2020-05" db="EMBL/GenBank/DDBJ databases">
        <authorList>
            <person name="Chiriac C."/>
            <person name="Salcher M."/>
            <person name="Ghai R."/>
            <person name="Kavagutti S V."/>
        </authorList>
    </citation>
    <scope>NUCLEOTIDE SEQUENCE</scope>
</reference>
<evidence type="ECO:0000313" key="1">
    <source>
        <dbReference type="EMBL" id="CAB5178625.1"/>
    </source>
</evidence>
<protein>
    <submittedName>
        <fullName evidence="1">Uncharacterized protein</fullName>
    </submittedName>
</protein>
<proteinExistence type="predicted"/>
<accession>A0A6J7WG69</accession>
<name>A0A6J7WG69_9CAUD</name>
<dbReference type="EMBL" id="LR798207">
    <property type="protein sequence ID" value="CAB5178625.1"/>
    <property type="molecule type" value="Genomic_DNA"/>
</dbReference>
<organism evidence="1">
    <name type="scientific">uncultured Caudovirales phage</name>
    <dbReference type="NCBI Taxonomy" id="2100421"/>
    <lineage>
        <taxon>Viruses</taxon>
        <taxon>Duplodnaviria</taxon>
        <taxon>Heunggongvirae</taxon>
        <taxon>Uroviricota</taxon>
        <taxon>Caudoviricetes</taxon>
        <taxon>Peduoviridae</taxon>
        <taxon>Maltschvirus</taxon>
        <taxon>Maltschvirus maltsch</taxon>
    </lineage>
</organism>
<gene>
    <name evidence="1" type="ORF">UFOVP158_19</name>
</gene>
<sequence length="52" mass="6006">MKTYLHEETVDYARQDKLAARKEAEAFYEELSDFIDYAEIALAAEAFAESLK</sequence>